<dbReference type="PANTHER" id="PTHR36435">
    <property type="entry name" value="SLR1288 PROTEIN"/>
    <property type="match status" value="1"/>
</dbReference>
<dbReference type="GO" id="GO:0006508">
    <property type="term" value="P:proteolysis"/>
    <property type="evidence" value="ECO:0007669"/>
    <property type="project" value="UniProtKB-KW"/>
</dbReference>
<feature type="domain" description="CAAX prenyl protease 2/Lysostaphin resistance protein A-like" evidence="3">
    <location>
        <begin position="116"/>
        <end position="209"/>
    </location>
</feature>
<keyword evidence="5" id="KW-1185">Reference proteome</keyword>
<sequence length="218" mass="24716">MKGNSIWKNVGLYALVVFSHFILFSRILASCLNVLVEGGSEPLILLIFALVSALYIFGLWKWYQKGWKLEVKKTKLTSTIWLPIGLLVAFIALQALVSGESSNNQRSIEFFLELFPAFVFFYIIFIAPIIEEFITRGLMAKYLFSKQETLGQTLLYIALSSSLFSFLHLPSSLGQFLTYFIMGSIFALAYLTKEDIRYAIALHIANNLIASLLIFLLQ</sequence>
<comment type="caution">
    <text evidence="4">The sequence shown here is derived from an EMBL/GenBank/DDBJ whole genome shotgun (WGS) entry which is preliminary data.</text>
</comment>
<keyword evidence="4" id="KW-0378">Hydrolase</keyword>
<dbReference type="Pfam" id="PF02517">
    <property type="entry name" value="Rce1-like"/>
    <property type="match status" value="1"/>
</dbReference>
<dbReference type="AlphaFoldDB" id="A0A4Z1DXU0"/>
<dbReference type="GO" id="GO:0008237">
    <property type="term" value="F:metallopeptidase activity"/>
    <property type="evidence" value="ECO:0007669"/>
    <property type="project" value="UniProtKB-KW"/>
</dbReference>
<feature type="transmembrane region" description="Helical" evidence="2">
    <location>
        <begin position="110"/>
        <end position="130"/>
    </location>
</feature>
<dbReference type="GO" id="GO:0004175">
    <property type="term" value="F:endopeptidase activity"/>
    <property type="evidence" value="ECO:0007669"/>
    <property type="project" value="UniProtKB-ARBA"/>
</dbReference>
<keyword evidence="2" id="KW-0812">Transmembrane</keyword>
<evidence type="ECO:0000313" key="5">
    <source>
        <dbReference type="Proteomes" id="UP000297986"/>
    </source>
</evidence>
<dbReference type="InterPro" id="IPR003675">
    <property type="entry name" value="Rce1/LyrA-like_dom"/>
</dbReference>
<protein>
    <submittedName>
        <fullName evidence="4">CPBP family intramembrane metalloprotease</fullName>
    </submittedName>
</protein>
<feature type="transmembrane region" description="Helical" evidence="2">
    <location>
        <begin position="43"/>
        <end position="60"/>
    </location>
</feature>
<keyword evidence="2" id="KW-0472">Membrane</keyword>
<comment type="similarity">
    <text evidence="1">Belongs to the UPF0177 family.</text>
</comment>
<evidence type="ECO:0000259" key="3">
    <source>
        <dbReference type="Pfam" id="PF02517"/>
    </source>
</evidence>
<feature type="transmembrane region" description="Helical" evidence="2">
    <location>
        <begin position="80"/>
        <end position="98"/>
    </location>
</feature>
<name>A0A4Z1DXU0_9STRE</name>
<dbReference type="Proteomes" id="UP000297986">
    <property type="component" value="Unassembled WGS sequence"/>
</dbReference>
<evidence type="ECO:0000256" key="1">
    <source>
        <dbReference type="ARBA" id="ARBA00009067"/>
    </source>
</evidence>
<feature type="transmembrane region" description="Helical" evidence="2">
    <location>
        <begin position="176"/>
        <end position="192"/>
    </location>
</feature>
<dbReference type="GO" id="GO:0080120">
    <property type="term" value="P:CAAX-box protein maturation"/>
    <property type="evidence" value="ECO:0007669"/>
    <property type="project" value="UniProtKB-ARBA"/>
</dbReference>
<keyword evidence="2" id="KW-1133">Transmembrane helix</keyword>
<proteinExistence type="inferred from homology"/>
<feature type="transmembrane region" description="Helical" evidence="2">
    <location>
        <begin position="150"/>
        <end position="169"/>
    </location>
</feature>
<organism evidence="4 5">
    <name type="scientific">Streptococcus rubneri</name>
    <dbReference type="NCBI Taxonomy" id="1234680"/>
    <lineage>
        <taxon>Bacteria</taxon>
        <taxon>Bacillati</taxon>
        <taxon>Bacillota</taxon>
        <taxon>Bacilli</taxon>
        <taxon>Lactobacillales</taxon>
        <taxon>Streptococcaceae</taxon>
        <taxon>Streptococcus</taxon>
    </lineage>
</organism>
<dbReference type="InterPro" id="IPR052710">
    <property type="entry name" value="CAAX_protease"/>
</dbReference>
<dbReference type="OrthoDB" id="8607342at2"/>
<feature type="transmembrane region" description="Helical" evidence="2">
    <location>
        <begin position="198"/>
        <end position="217"/>
    </location>
</feature>
<feature type="transmembrane region" description="Helical" evidence="2">
    <location>
        <begin position="12"/>
        <end position="36"/>
    </location>
</feature>
<gene>
    <name evidence="4" type="ORF">E5S68_01090</name>
</gene>
<keyword evidence="4" id="KW-0482">Metalloprotease</keyword>
<dbReference type="PANTHER" id="PTHR36435:SF1">
    <property type="entry name" value="CAAX AMINO TERMINAL PROTEASE FAMILY PROTEIN"/>
    <property type="match status" value="1"/>
</dbReference>
<evidence type="ECO:0000256" key="2">
    <source>
        <dbReference type="SAM" id="Phobius"/>
    </source>
</evidence>
<keyword evidence="4" id="KW-0645">Protease</keyword>
<dbReference type="EMBL" id="SRRP01000001">
    <property type="protein sequence ID" value="TGN91588.1"/>
    <property type="molecule type" value="Genomic_DNA"/>
</dbReference>
<dbReference type="RefSeq" id="WP_135781997.1">
    <property type="nucleotide sequence ID" value="NZ_MRXY01000017.1"/>
</dbReference>
<evidence type="ECO:0000313" key="4">
    <source>
        <dbReference type="EMBL" id="TGN91588.1"/>
    </source>
</evidence>
<accession>A0A4Z1DXU0</accession>
<reference evidence="4 5" key="1">
    <citation type="submission" date="2019-04" db="EMBL/GenBank/DDBJ databases">
        <title>Genome sequencing of Streptococcus rubneri DSM 26920(T).</title>
        <authorList>
            <person name="Kook J.-K."/>
            <person name="Park S.-N."/>
            <person name="Lim Y.K."/>
        </authorList>
    </citation>
    <scope>NUCLEOTIDE SEQUENCE [LARGE SCALE GENOMIC DNA]</scope>
    <source>
        <strain evidence="4 5">DSM 26920</strain>
    </source>
</reference>